<feature type="region of interest" description="Disordered" evidence="9">
    <location>
        <begin position="1"/>
        <end position="22"/>
    </location>
</feature>
<dbReference type="EMBL" id="QAPF01014821">
    <property type="protein sequence ID" value="TDZ10325.1"/>
    <property type="molecule type" value="Genomic_DNA"/>
</dbReference>
<dbReference type="PROSITE" id="PS50157">
    <property type="entry name" value="ZINC_FINGER_C2H2_2"/>
    <property type="match status" value="3"/>
</dbReference>
<dbReference type="InterPro" id="IPR036236">
    <property type="entry name" value="Znf_C2H2_sf"/>
</dbReference>
<dbReference type="PROSITE" id="PS00028">
    <property type="entry name" value="ZINC_FINGER_C2H2_1"/>
    <property type="match status" value="1"/>
</dbReference>
<keyword evidence="2" id="KW-0479">Metal-binding</keyword>
<dbReference type="Gene3D" id="3.30.160.60">
    <property type="entry name" value="Classic Zinc Finger"/>
    <property type="match status" value="3"/>
</dbReference>
<proteinExistence type="predicted"/>
<dbReference type="PANTHER" id="PTHR46179:SF13">
    <property type="entry name" value="C2H2-TYPE DOMAIN-CONTAINING PROTEIN"/>
    <property type="match status" value="1"/>
</dbReference>
<dbReference type="GO" id="GO:0008270">
    <property type="term" value="F:zinc ion binding"/>
    <property type="evidence" value="ECO:0007669"/>
    <property type="project" value="UniProtKB-KW"/>
</dbReference>
<keyword evidence="3 8" id="KW-0863">Zinc-finger</keyword>
<dbReference type="Pfam" id="PF00096">
    <property type="entry name" value="zf-C2H2"/>
    <property type="match status" value="2"/>
</dbReference>
<evidence type="ECO:0000313" key="12">
    <source>
        <dbReference type="Proteomes" id="UP000295604"/>
    </source>
</evidence>
<feature type="domain" description="C2H2-type" evidence="10">
    <location>
        <begin position="25"/>
        <end position="54"/>
    </location>
</feature>
<evidence type="ECO:0000256" key="1">
    <source>
        <dbReference type="ARBA" id="ARBA00004123"/>
    </source>
</evidence>
<evidence type="ECO:0000256" key="2">
    <source>
        <dbReference type="ARBA" id="ARBA00022723"/>
    </source>
</evidence>
<dbReference type="GO" id="GO:0005634">
    <property type="term" value="C:nucleus"/>
    <property type="evidence" value="ECO:0007669"/>
    <property type="project" value="UniProtKB-SubCell"/>
</dbReference>
<keyword evidence="7" id="KW-0539">Nucleus</keyword>
<organism evidence="11 12">
    <name type="scientific">Colletotrichum sidae</name>
    <dbReference type="NCBI Taxonomy" id="1347389"/>
    <lineage>
        <taxon>Eukaryota</taxon>
        <taxon>Fungi</taxon>
        <taxon>Dikarya</taxon>
        <taxon>Ascomycota</taxon>
        <taxon>Pezizomycotina</taxon>
        <taxon>Sordariomycetes</taxon>
        <taxon>Hypocreomycetidae</taxon>
        <taxon>Glomerellales</taxon>
        <taxon>Glomerellaceae</taxon>
        <taxon>Colletotrichum</taxon>
        <taxon>Colletotrichum orbiculare species complex</taxon>
    </lineage>
</organism>
<keyword evidence="5" id="KW-0805">Transcription regulation</keyword>
<dbReference type="SUPFAM" id="SSF57667">
    <property type="entry name" value="beta-beta-alpha zinc fingers"/>
    <property type="match status" value="2"/>
</dbReference>
<dbReference type="Proteomes" id="UP000295604">
    <property type="component" value="Unassembled WGS sequence"/>
</dbReference>
<protein>
    <submittedName>
        <fullName evidence="11">Zinc finger protein 500</fullName>
    </submittedName>
</protein>
<evidence type="ECO:0000256" key="9">
    <source>
        <dbReference type="SAM" id="MobiDB-lite"/>
    </source>
</evidence>
<evidence type="ECO:0000259" key="10">
    <source>
        <dbReference type="PROSITE" id="PS50157"/>
    </source>
</evidence>
<dbReference type="AlphaFoldDB" id="A0A4R8PET0"/>
<dbReference type="SMART" id="SM00355">
    <property type="entry name" value="ZnF_C2H2"/>
    <property type="match status" value="3"/>
</dbReference>
<gene>
    <name evidence="11" type="primary">ZNF500</name>
    <name evidence="11" type="ORF">C8034_v012142</name>
</gene>
<accession>A0A4R8PET0</accession>
<dbReference type="PANTHER" id="PTHR46179">
    <property type="entry name" value="ZINC FINGER PROTEIN"/>
    <property type="match status" value="1"/>
</dbReference>
<dbReference type="InterPro" id="IPR013087">
    <property type="entry name" value="Znf_C2H2_type"/>
</dbReference>
<sequence length="120" mass="13819">MAGSGDSLDATEAGFGNEDGSQAPFVCPEHDCNKGYDKMHRLTKHMKKHSKPYKCEADPERCDKSFADRKGWERHIRASHRSQMEANNVRDESCKCPDCGEKFTRKDNFTRHRQNRCSPR</sequence>
<feature type="domain" description="C2H2-type" evidence="10">
    <location>
        <begin position="94"/>
        <end position="120"/>
    </location>
</feature>
<evidence type="ECO:0000256" key="7">
    <source>
        <dbReference type="ARBA" id="ARBA00023242"/>
    </source>
</evidence>
<reference evidence="11 12" key="1">
    <citation type="submission" date="2018-11" db="EMBL/GenBank/DDBJ databases">
        <title>Genome sequence and assembly of Colletotrichum sidae.</title>
        <authorList>
            <person name="Gan P."/>
            <person name="Shirasu K."/>
        </authorList>
    </citation>
    <scope>NUCLEOTIDE SEQUENCE [LARGE SCALE GENOMIC DNA]</scope>
    <source>
        <strain evidence="11 12">CBS 518.97</strain>
    </source>
</reference>
<keyword evidence="12" id="KW-1185">Reference proteome</keyword>
<evidence type="ECO:0000256" key="5">
    <source>
        <dbReference type="ARBA" id="ARBA00023015"/>
    </source>
</evidence>
<keyword evidence="4" id="KW-0862">Zinc</keyword>
<evidence type="ECO:0000256" key="3">
    <source>
        <dbReference type="ARBA" id="ARBA00022771"/>
    </source>
</evidence>
<dbReference type="GO" id="GO:0006357">
    <property type="term" value="P:regulation of transcription by RNA polymerase II"/>
    <property type="evidence" value="ECO:0007669"/>
    <property type="project" value="TreeGrafter"/>
</dbReference>
<evidence type="ECO:0000256" key="4">
    <source>
        <dbReference type="ARBA" id="ARBA00022833"/>
    </source>
</evidence>
<evidence type="ECO:0000256" key="6">
    <source>
        <dbReference type="ARBA" id="ARBA00023163"/>
    </source>
</evidence>
<comment type="subcellular location">
    <subcellularLocation>
        <location evidence="1">Nucleus</location>
    </subcellularLocation>
</comment>
<dbReference type="InterPro" id="IPR051061">
    <property type="entry name" value="Zinc_finger_trans_reg"/>
</dbReference>
<comment type="caution">
    <text evidence="11">The sequence shown here is derived from an EMBL/GenBank/DDBJ whole genome shotgun (WGS) entry which is preliminary data.</text>
</comment>
<name>A0A4R8PET0_9PEZI</name>
<keyword evidence="6" id="KW-0804">Transcription</keyword>
<evidence type="ECO:0000313" key="11">
    <source>
        <dbReference type="EMBL" id="TDZ10325.1"/>
    </source>
</evidence>
<evidence type="ECO:0000256" key="8">
    <source>
        <dbReference type="PROSITE-ProRule" id="PRU00042"/>
    </source>
</evidence>
<feature type="domain" description="C2H2-type" evidence="10">
    <location>
        <begin position="53"/>
        <end position="85"/>
    </location>
</feature>